<dbReference type="PANTHER" id="PTHR46984">
    <property type="entry name" value="LEUCINE-RICH REPEAT-CONTAINING PROTEIN 71"/>
    <property type="match status" value="1"/>
</dbReference>
<feature type="region of interest" description="Disordered" evidence="1">
    <location>
        <begin position="70"/>
        <end position="111"/>
    </location>
</feature>
<reference evidence="2" key="1">
    <citation type="journal article" date="2012" name="Proc. Natl. Acad. Sci. U.S.A.">
        <title>Antigenic diversity is generated by distinct evolutionary mechanisms in African trypanosome species.</title>
        <authorList>
            <person name="Jackson A.P."/>
            <person name="Berry A."/>
            <person name="Aslett M."/>
            <person name="Allison H.C."/>
            <person name="Burton P."/>
            <person name="Vavrova-Anderson J."/>
            <person name="Brown R."/>
            <person name="Browne H."/>
            <person name="Corton N."/>
            <person name="Hauser H."/>
            <person name="Gamble J."/>
            <person name="Gilderthorp R."/>
            <person name="Marcello L."/>
            <person name="McQuillan J."/>
            <person name="Otto T.D."/>
            <person name="Quail M.A."/>
            <person name="Sanders M.J."/>
            <person name="van Tonder A."/>
            <person name="Ginger M.L."/>
            <person name="Field M.C."/>
            <person name="Barry J.D."/>
            <person name="Hertz-Fowler C."/>
            <person name="Berriman M."/>
        </authorList>
    </citation>
    <scope>NUCLEOTIDE SEQUENCE</scope>
    <source>
        <strain evidence="2">IL3000</strain>
    </source>
</reference>
<dbReference type="AlphaFoldDB" id="G0V3E5"/>
<dbReference type="Gene3D" id="3.80.10.10">
    <property type="entry name" value="Ribonuclease Inhibitor"/>
    <property type="match status" value="1"/>
</dbReference>
<evidence type="ECO:0000313" key="2">
    <source>
        <dbReference type="EMBL" id="CCC96168.1"/>
    </source>
</evidence>
<feature type="region of interest" description="Disordered" evidence="1">
    <location>
        <begin position="469"/>
        <end position="488"/>
    </location>
</feature>
<name>G0V3E5_TRYCI</name>
<feature type="region of interest" description="Disordered" evidence="1">
    <location>
        <begin position="246"/>
        <end position="267"/>
    </location>
</feature>
<gene>
    <name evidence="2" type="ORF">TCIL3000_11_16820</name>
</gene>
<proteinExistence type="predicted"/>
<accession>G0V3E5</accession>
<dbReference type="EMBL" id="HE575324">
    <property type="protein sequence ID" value="CCC96168.1"/>
    <property type="molecule type" value="Genomic_DNA"/>
</dbReference>
<dbReference type="InterPro" id="IPR001611">
    <property type="entry name" value="Leu-rich_rpt"/>
</dbReference>
<evidence type="ECO:0000256" key="1">
    <source>
        <dbReference type="SAM" id="MobiDB-lite"/>
    </source>
</evidence>
<feature type="compositionally biased region" description="Polar residues" evidence="1">
    <location>
        <begin position="251"/>
        <end position="267"/>
    </location>
</feature>
<dbReference type="Pfam" id="PF13516">
    <property type="entry name" value="LRR_6"/>
    <property type="match status" value="2"/>
</dbReference>
<dbReference type="VEuPathDB" id="TriTrypDB:TcIL3000.11.16820"/>
<dbReference type="InterPro" id="IPR032675">
    <property type="entry name" value="LRR_dom_sf"/>
</dbReference>
<dbReference type="InterPro" id="IPR053040">
    <property type="entry name" value="LRR-containing_protein_71"/>
</dbReference>
<sequence length="623" mass="70184">MLFEPSGDLRLDYGAFCHTIGVIEREEVYRSLITNKQQRAKKELKYCSSAEDGPMLQQFDEATEVQSQTVKGVAGANKMKDATKGSSPGRKHEGESPARRSLPGETPLVHPTVQQQPTLYHIVMRHLTFCLNERDMKPLALAIPYCTTLMSIEFIGCGLSRESYFLLVEAAYKSRRLVSMAIDFNNVSRPGFYEDPTVNHPASEPPRLVEHTSGDEASPGRFGDESKSTVFRDVVPSRLDGFLASPRVESAGSSRRTPETVHTFSPSNYRGLNNVPSLLEVQIREERERKGKIDSKKQAQLQQQRELLAQFDKENRIPVPRGWSAALLTGVRQLSLRGNGIGDKDVALMASVLLVHSRSELRSLNLWGNNITDEGAVSLSALLKKNRTLQVLDLGQNDIGDTGLAALVDCFRMQEMPMEELPAYRRQYLMRCDATLREKNLAGAPPPHYPTYQEVYNAWHMVRYATPEDRRESKKGLSKTKRTDSISTRPTTPFDCDCFRIDDPPRVRAPGNTVMRCINLGNNKRVTYAGASEALRVLSLHEPADDDEMSMLRDSVTKPPELYCASIVLSSFVVQHMEEPRLREVQNQINKMLHLRLEKLKQAPLEATMSADETRRRTPRGRK</sequence>
<feature type="region of interest" description="Disordered" evidence="1">
    <location>
        <begin position="195"/>
        <end position="226"/>
    </location>
</feature>
<organism evidence="2">
    <name type="scientific">Trypanosoma congolense (strain IL3000)</name>
    <dbReference type="NCBI Taxonomy" id="1068625"/>
    <lineage>
        <taxon>Eukaryota</taxon>
        <taxon>Discoba</taxon>
        <taxon>Euglenozoa</taxon>
        <taxon>Kinetoplastea</taxon>
        <taxon>Metakinetoplastina</taxon>
        <taxon>Trypanosomatida</taxon>
        <taxon>Trypanosomatidae</taxon>
        <taxon>Trypanosoma</taxon>
        <taxon>Nannomonas</taxon>
    </lineage>
</organism>
<protein>
    <submittedName>
        <fullName evidence="2">Uncharacterized protein TCIL3000_11_16820</fullName>
    </submittedName>
</protein>
<dbReference type="PANTHER" id="PTHR46984:SF1">
    <property type="entry name" value="LEUCINE-RICH REPEAT-CONTAINING PROTEIN 71"/>
    <property type="match status" value="1"/>
</dbReference>
<dbReference type="SUPFAM" id="SSF52047">
    <property type="entry name" value="RNI-like"/>
    <property type="match status" value="1"/>
</dbReference>
<dbReference type="SMART" id="SM00368">
    <property type="entry name" value="LRR_RI"/>
    <property type="match status" value="3"/>
</dbReference>